<dbReference type="Proteomes" id="UP000192391">
    <property type="component" value="Chromosome"/>
</dbReference>
<name>A0AAC9W3M3_EUBLI</name>
<evidence type="ECO:0000313" key="3">
    <source>
        <dbReference type="Proteomes" id="UP000192391"/>
    </source>
</evidence>
<reference evidence="3" key="1">
    <citation type="journal article" date="2017" name="Sci. Rep.">
        <title>Determination of the Genome and Primary Transcriptome of Syngas Fermenting Eubacterium limosum ATCC 8486.</title>
        <authorList>
            <person name="Song Y."/>
            <person name="Shin J."/>
            <person name="Jeong Y."/>
            <person name="Jin S."/>
            <person name="Lee J.K."/>
            <person name="Kim D.R."/>
            <person name="Kim S.C."/>
            <person name="Cho S."/>
            <person name="Cho B.K."/>
        </authorList>
    </citation>
    <scope>NUCLEOTIDE SEQUENCE [LARGE SCALE GENOMIC DNA]</scope>
    <source>
        <strain evidence="3">ATCC 8486</strain>
    </source>
</reference>
<gene>
    <name evidence="2" type="ORF">B2M23_10975</name>
</gene>
<sequence length="172" mass="18811">MKFKRLTAAAAAALLLLSLGGNALAAGEQEGKTPMSIHFLVKPDYVVVMPKSVSLSYDRGTAYSLGTVYAPQITMPEGKALRVSIPDRTLRLFLSPDQPGQGELAYSAYMTPWQQKDGPKASEALLRQGDRYDLYASFSFDEARQVSAGKYRPKSPAKGDTLYLKFEVVEVP</sequence>
<feature type="chain" id="PRO_5042169121" evidence="1">
    <location>
        <begin position="26"/>
        <end position="172"/>
    </location>
</feature>
<organism evidence="2 3">
    <name type="scientific">Eubacterium limosum</name>
    <dbReference type="NCBI Taxonomy" id="1736"/>
    <lineage>
        <taxon>Bacteria</taxon>
        <taxon>Bacillati</taxon>
        <taxon>Bacillota</taxon>
        <taxon>Clostridia</taxon>
        <taxon>Eubacteriales</taxon>
        <taxon>Eubacteriaceae</taxon>
        <taxon>Eubacterium</taxon>
    </lineage>
</organism>
<dbReference type="RefSeq" id="WP_038353589.1">
    <property type="nucleotide sequence ID" value="NZ_CP019962.1"/>
</dbReference>
<protein>
    <submittedName>
        <fullName evidence="2">Uncharacterized protein</fullName>
    </submittedName>
</protein>
<proteinExistence type="predicted"/>
<accession>A0AAC9W3M3</accession>
<dbReference type="EMBL" id="CP019962">
    <property type="protein sequence ID" value="ARD66028.1"/>
    <property type="molecule type" value="Genomic_DNA"/>
</dbReference>
<dbReference type="AlphaFoldDB" id="A0AAC9W3M3"/>
<feature type="signal peptide" evidence="1">
    <location>
        <begin position="1"/>
        <end position="25"/>
    </location>
</feature>
<dbReference type="KEGG" id="elim:B2M23_10975"/>
<evidence type="ECO:0000313" key="2">
    <source>
        <dbReference type="EMBL" id="ARD66028.1"/>
    </source>
</evidence>
<keyword evidence="1" id="KW-0732">Signal</keyword>
<evidence type="ECO:0000256" key="1">
    <source>
        <dbReference type="SAM" id="SignalP"/>
    </source>
</evidence>